<dbReference type="InterPro" id="IPR001873">
    <property type="entry name" value="ENaC"/>
</dbReference>
<evidence type="ECO:0000256" key="9">
    <source>
        <dbReference type="ARBA" id="ARBA00023136"/>
    </source>
</evidence>
<comment type="similarity">
    <text evidence="2 12">Belongs to the amiloride-sensitive sodium channel (TC 1.A.6) family.</text>
</comment>
<dbReference type="GO" id="GO:0005886">
    <property type="term" value="C:plasma membrane"/>
    <property type="evidence" value="ECO:0007669"/>
    <property type="project" value="TreeGrafter"/>
</dbReference>
<evidence type="ECO:0000256" key="2">
    <source>
        <dbReference type="ARBA" id="ARBA00007193"/>
    </source>
</evidence>
<evidence type="ECO:0000256" key="4">
    <source>
        <dbReference type="ARBA" id="ARBA00022461"/>
    </source>
</evidence>
<comment type="caution">
    <text evidence="15">The sequence shown here is derived from an EMBL/GenBank/DDBJ whole genome shotgun (WGS) entry which is preliminary data.</text>
</comment>
<dbReference type="Gene3D" id="1.10.287.820">
    <property type="entry name" value="Acid-sensing ion channel domain"/>
    <property type="match status" value="1"/>
</dbReference>
<evidence type="ECO:0000256" key="14">
    <source>
        <dbReference type="SAM" id="Phobius"/>
    </source>
</evidence>
<dbReference type="GO" id="GO:0015280">
    <property type="term" value="F:ligand-gated sodium channel activity"/>
    <property type="evidence" value="ECO:0007669"/>
    <property type="project" value="TreeGrafter"/>
</dbReference>
<dbReference type="InterPro" id="IPR020903">
    <property type="entry name" value="ENaC_CS"/>
</dbReference>
<keyword evidence="16" id="KW-1185">Reference proteome</keyword>
<evidence type="ECO:0000256" key="12">
    <source>
        <dbReference type="RuleBase" id="RU000679"/>
    </source>
</evidence>
<sequence length="636" mass="72590">MVNGNGVRAAGRCSGRERALPPHPPSLSSSSKLSSHSLFSVHLRSEHCEQRRQEARLTCRTICRDYCNNTAVHGFRYFFEENRSPVERGFWVCAVVLCFAVSFFLISKIWSKWERCPVIVSFADKPTPLWEVPFPAVTICPATKSKQSVFNYTQAYHRLRANMSTEKERWQVETLDVVCMTTMTWQLNSEETWANDSALEFLREVAPTLDEIVEECYWQHMPFNCSEYFKEVVSEEGVCFTFNGLSSLELYTNITLQAQYDQPSRSASGWDPETGYVQGELAAGVESFYPKRAQFNGPSSALRLVMRSYLEDMDYLCGGCEQGFRVRLHSPAEQSWSSGHVLAVPLNSSVMMLAKPHLIQTSPGLEELSPTRRSCLFAHERPLQFFRKYSQENCLYECYTNVTVRNCGCAMIGTPRVPGTPVCTPFSRCMVEQYSKGVIDTPVSLPEISSEFYSIYCCLFTIFVERFATNFLLKTLEEVCGRQRGCCPGHVLLPAEMVLNYSHWAMVRGSEDGSVMCNCLPSCTILRYDGESSVDKFPWEERQRALGELVEPNMRGGVSKSQLNVYFNSLQFVTTRRGEMYGHTDFLANFGGLLGLFTGFSVISLVEVAYYISLRLWFDIRRRAADRRRRELRRNQ</sequence>
<keyword evidence="3 12" id="KW-0813">Transport</keyword>
<feature type="transmembrane region" description="Helical" evidence="14">
    <location>
        <begin position="89"/>
        <end position="106"/>
    </location>
</feature>
<reference evidence="15" key="2">
    <citation type="journal article" date="2023" name="BMC Genomics">
        <title>Pest status, molecular evolution, and epigenetic factors derived from the genome assembly of Frankliniella fusca, a thysanopteran phytovirus vector.</title>
        <authorList>
            <person name="Catto M.A."/>
            <person name="Labadie P.E."/>
            <person name="Jacobson A.L."/>
            <person name="Kennedy G.G."/>
            <person name="Srinivasan R."/>
            <person name="Hunt B.G."/>
        </authorList>
    </citation>
    <scope>NUCLEOTIDE SEQUENCE</scope>
    <source>
        <strain evidence="15">PL_HMW_Pooled</strain>
    </source>
</reference>
<comment type="subcellular location">
    <subcellularLocation>
        <location evidence="1">Membrane</location>
        <topology evidence="1">Multi-pass membrane protein</topology>
    </subcellularLocation>
</comment>
<evidence type="ECO:0000256" key="13">
    <source>
        <dbReference type="SAM" id="MobiDB-lite"/>
    </source>
</evidence>
<reference evidence="15" key="1">
    <citation type="submission" date="2021-07" db="EMBL/GenBank/DDBJ databases">
        <authorList>
            <person name="Catto M.A."/>
            <person name="Jacobson A."/>
            <person name="Kennedy G."/>
            <person name="Labadie P."/>
            <person name="Hunt B.G."/>
            <person name="Srinivasan R."/>
        </authorList>
    </citation>
    <scope>NUCLEOTIDE SEQUENCE</scope>
    <source>
        <strain evidence="15">PL_HMW_Pooled</strain>
        <tissue evidence="15">Head</tissue>
    </source>
</reference>
<gene>
    <name evidence="15" type="ORF">KUF71_021480</name>
</gene>
<dbReference type="Gene3D" id="2.60.470.10">
    <property type="entry name" value="Acid-sensing ion channels like domains"/>
    <property type="match status" value="1"/>
</dbReference>
<dbReference type="PROSITE" id="PS01206">
    <property type="entry name" value="ASC"/>
    <property type="match status" value="1"/>
</dbReference>
<evidence type="ECO:0000256" key="5">
    <source>
        <dbReference type="ARBA" id="ARBA00022692"/>
    </source>
</evidence>
<evidence type="ECO:0000256" key="7">
    <source>
        <dbReference type="ARBA" id="ARBA00023053"/>
    </source>
</evidence>
<evidence type="ECO:0000256" key="10">
    <source>
        <dbReference type="ARBA" id="ARBA00023201"/>
    </source>
</evidence>
<evidence type="ECO:0000256" key="11">
    <source>
        <dbReference type="ARBA" id="ARBA00023303"/>
    </source>
</evidence>
<keyword evidence="10 12" id="KW-0739">Sodium transport</keyword>
<name>A0AAE1GZ85_9NEOP</name>
<evidence type="ECO:0000256" key="8">
    <source>
        <dbReference type="ARBA" id="ARBA00023065"/>
    </source>
</evidence>
<evidence type="ECO:0000256" key="6">
    <source>
        <dbReference type="ARBA" id="ARBA00022989"/>
    </source>
</evidence>
<keyword evidence="6 14" id="KW-1133">Transmembrane helix</keyword>
<proteinExistence type="inferred from homology"/>
<evidence type="ECO:0000256" key="1">
    <source>
        <dbReference type="ARBA" id="ARBA00004141"/>
    </source>
</evidence>
<dbReference type="EMBL" id="JAHWGI010000286">
    <property type="protein sequence ID" value="KAK3911819.1"/>
    <property type="molecule type" value="Genomic_DNA"/>
</dbReference>
<evidence type="ECO:0000313" key="15">
    <source>
        <dbReference type="EMBL" id="KAK3911819.1"/>
    </source>
</evidence>
<organism evidence="15 16">
    <name type="scientific">Frankliniella fusca</name>
    <dbReference type="NCBI Taxonomy" id="407009"/>
    <lineage>
        <taxon>Eukaryota</taxon>
        <taxon>Metazoa</taxon>
        <taxon>Ecdysozoa</taxon>
        <taxon>Arthropoda</taxon>
        <taxon>Hexapoda</taxon>
        <taxon>Insecta</taxon>
        <taxon>Pterygota</taxon>
        <taxon>Neoptera</taxon>
        <taxon>Paraneoptera</taxon>
        <taxon>Thysanoptera</taxon>
        <taxon>Terebrantia</taxon>
        <taxon>Thripoidea</taxon>
        <taxon>Thripidae</taxon>
        <taxon>Frankliniella</taxon>
    </lineage>
</organism>
<dbReference type="AlphaFoldDB" id="A0AAE1GZ85"/>
<keyword evidence="4 12" id="KW-0894">Sodium channel</keyword>
<keyword evidence="8 12" id="KW-0406">Ion transport</keyword>
<protein>
    <submittedName>
        <fullName evidence="15">Pickpocket protein 28</fullName>
    </submittedName>
</protein>
<dbReference type="PRINTS" id="PR01078">
    <property type="entry name" value="AMINACHANNEL"/>
</dbReference>
<keyword evidence="11 12" id="KW-0407">Ion channel</keyword>
<evidence type="ECO:0000313" key="16">
    <source>
        <dbReference type="Proteomes" id="UP001219518"/>
    </source>
</evidence>
<keyword evidence="9 14" id="KW-0472">Membrane</keyword>
<dbReference type="Proteomes" id="UP001219518">
    <property type="component" value="Unassembled WGS sequence"/>
</dbReference>
<keyword evidence="7" id="KW-0915">Sodium</keyword>
<dbReference type="Pfam" id="PF00858">
    <property type="entry name" value="ASC"/>
    <property type="match status" value="1"/>
</dbReference>
<evidence type="ECO:0000256" key="3">
    <source>
        <dbReference type="ARBA" id="ARBA00022448"/>
    </source>
</evidence>
<dbReference type="PANTHER" id="PTHR11690:SF288">
    <property type="entry name" value="AMILORIDE-SENSITIVE NA+ CHANNEL-RELATED"/>
    <property type="match status" value="1"/>
</dbReference>
<dbReference type="PANTHER" id="PTHR11690">
    <property type="entry name" value="AMILORIDE-SENSITIVE SODIUM CHANNEL-RELATED"/>
    <property type="match status" value="1"/>
</dbReference>
<accession>A0AAE1GZ85</accession>
<feature type="region of interest" description="Disordered" evidence="13">
    <location>
        <begin position="1"/>
        <end position="33"/>
    </location>
</feature>
<keyword evidence="5 12" id="KW-0812">Transmembrane</keyword>
<feature type="transmembrane region" description="Helical" evidence="14">
    <location>
        <begin position="586"/>
        <end position="612"/>
    </location>
</feature>